<dbReference type="EMBL" id="JBHUDL010000010">
    <property type="protein sequence ID" value="MFD1633740.1"/>
    <property type="molecule type" value="Genomic_DNA"/>
</dbReference>
<dbReference type="Gene3D" id="3.30.450.20">
    <property type="entry name" value="PAS domain"/>
    <property type="match status" value="1"/>
</dbReference>
<evidence type="ECO:0000256" key="8">
    <source>
        <dbReference type="SAM" id="Phobius"/>
    </source>
</evidence>
<evidence type="ECO:0000256" key="6">
    <source>
        <dbReference type="ARBA" id="ARBA00023012"/>
    </source>
</evidence>
<feature type="compositionally biased region" description="Basic and acidic residues" evidence="7">
    <location>
        <begin position="475"/>
        <end position="490"/>
    </location>
</feature>
<keyword evidence="11" id="KW-1185">Reference proteome</keyword>
<keyword evidence="4" id="KW-0808">Transferase</keyword>
<dbReference type="GO" id="GO:0000160">
    <property type="term" value="P:phosphorelay signal transduction system"/>
    <property type="evidence" value="ECO:0007669"/>
    <property type="project" value="UniProtKB-KW"/>
</dbReference>
<feature type="region of interest" description="Disordered" evidence="7">
    <location>
        <begin position="475"/>
        <end position="535"/>
    </location>
</feature>
<feature type="transmembrane region" description="Helical" evidence="8">
    <location>
        <begin position="70"/>
        <end position="87"/>
    </location>
</feature>
<keyword evidence="3" id="KW-0597">Phosphoprotein</keyword>
<comment type="caution">
    <text evidence="10">The sequence shown here is derived from an EMBL/GenBank/DDBJ whole genome shotgun (WGS) entry which is preliminary data.</text>
</comment>
<feature type="compositionally biased region" description="Basic and acidic residues" evidence="7">
    <location>
        <begin position="498"/>
        <end position="515"/>
    </location>
</feature>
<reference evidence="10 11" key="1">
    <citation type="journal article" date="2019" name="Int. J. Syst. Evol. Microbiol.">
        <title>The Global Catalogue of Microorganisms (GCM) 10K type strain sequencing project: providing services to taxonomists for standard genome sequencing and annotation.</title>
        <authorList>
            <consortium name="The Broad Institute Genomics Platform"/>
            <consortium name="The Broad Institute Genome Sequencing Center for Infectious Disease"/>
            <person name="Wu L."/>
            <person name="Ma J."/>
        </authorList>
    </citation>
    <scope>NUCLEOTIDE SEQUENCE [LARGE SCALE GENOMIC DNA]</scope>
    <source>
        <strain evidence="10 11">CGMCC 1.10594</strain>
    </source>
</reference>
<dbReference type="InterPro" id="IPR050736">
    <property type="entry name" value="Sensor_HK_Regulatory"/>
</dbReference>
<comment type="catalytic activity">
    <reaction evidence="1">
        <text>ATP + protein L-histidine = ADP + protein N-phospho-L-histidine.</text>
        <dbReference type="EC" id="2.7.13.3"/>
    </reaction>
</comment>
<dbReference type="GO" id="GO:0004673">
    <property type="term" value="F:protein histidine kinase activity"/>
    <property type="evidence" value="ECO:0007669"/>
    <property type="project" value="UniProtKB-EC"/>
</dbReference>
<evidence type="ECO:0000256" key="7">
    <source>
        <dbReference type="SAM" id="MobiDB-lite"/>
    </source>
</evidence>
<dbReference type="RefSeq" id="WP_256404012.1">
    <property type="nucleotide sequence ID" value="NZ_CP187151.1"/>
</dbReference>
<dbReference type="SUPFAM" id="SSF55874">
    <property type="entry name" value="ATPase domain of HSP90 chaperone/DNA topoisomerase II/histidine kinase"/>
    <property type="match status" value="1"/>
</dbReference>
<dbReference type="InterPro" id="IPR035965">
    <property type="entry name" value="PAS-like_dom_sf"/>
</dbReference>
<dbReference type="AlphaFoldDB" id="A0ABD6CY17"/>
<dbReference type="PANTHER" id="PTHR43711">
    <property type="entry name" value="TWO-COMPONENT HISTIDINE KINASE"/>
    <property type="match status" value="1"/>
</dbReference>
<dbReference type="Pfam" id="PF00512">
    <property type="entry name" value="HisKA"/>
    <property type="match status" value="1"/>
</dbReference>
<feature type="transmembrane region" description="Helical" evidence="8">
    <location>
        <begin position="39"/>
        <end position="64"/>
    </location>
</feature>
<keyword evidence="8" id="KW-0472">Membrane</keyword>
<organism evidence="10 11">
    <name type="scientific">Haloplanus ruber</name>
    <dbReference type="NCBI Taxonomy" id="869892"/>
    <lineage>
        <taxon>Archaea</taxon>
        <taxon>Methanobacteriati</taxon>
        <taxon>Methanobacteriota</taxon>
        <taxon>Stenosarchaea group</taxon>
        <taxon>Halobacteria</taxon>
        <taxon>Halobacteriales</taxon>
        <taxon>Haloferacaceae</taxon>
        <taxon>Haloplanus</taxon>
    </lineage>
</organism>
<keyword evidence="6" id="KW-0902">Two-component regulatory system</keyword>
<feature type="transmembrane region" description="Helical" evidence="8">
    <location>
        <begin position="99"/>
        <end position="124"/>
    </location>
</feature>
<dbReference type="SUPFAM" id="SSF47384">
    <property type="entry name" value="Homodimeric domain of signal transducing histidine kinase"/>
    <property type="match status" value="1"/>
</dbReference>
<feature type="transmembrane region" description="Helical" evidence="8">
    <location>
        <begin position="144"/>
        <end position="164"/>
    </location>
</feature>
<dbReference type="InterPro" id="IPR003594">
    <property type="entry name" value="HATPase_dom"/>
</dbReference>
<dbReference type="Proteomes" id="UP001597075">
    <property type="component" value="Unassembled WGS sequence"/>
</dbReference>
<feature type="transmembrane region" description="Helical" evidence="8">
    <location>
        <begin position="176"/>
        <end position="193"/>
    </location>
</feature>
<dbReference type="Gene3D" id="3.30.565.10">
    <property type="entry name" value="Histidine kinase-like ATPase, C-terminal domain"/>
    <property type="match status" value="1"/>
</dbReference>
<dbReference type="EC" id="2.7.13.3" evidence="2"/>
<evidence type="ECO:0000256" key="3">
    <source>
        <dbReference type="ARBA" id="ARBA00022553"/>
    </source>
</evidence>
<accession>A0ABD6CY17</accession>
<gene>
    <name evidence="10" type="ORF">ACFSBJ_08350</name>
</gene>
<evidence type="ECO:0000256" key="1">
    <source>
        <dbReference type="ARBA" id="ARBA00000085"/>
    </source>
</evidence>
<dbReference type="PANTHER" id="PTHR43711:SF1">
    <property type="entry name" value="HISTIDINE KINASE 1"/>
    <property type="match status" value="1"/>
</dbReference>
<feature type="domain" description="Histidine kinase" evidence="9">
    <location>
        <begin position="366"/>
        <end position="599"/>
    </location>
</feature>
<dbReference type="InterPro" id="IPR005467">
    <property type="entry name" value="His_kinase_dom"/>
</dbReference>
<sequence length="604" mass="65307">MELSITLFVLVEFVVGATAAVVASVAWTHRDRPGGTPLLAMAVTGVAYAATSVAESTVGGPLLWELVTGLQLPLTAALAVESFYLAAEFTRHERYLRPAVTGPLAGVVLAILVGSLTNPAHHLFRGPPELTAAGVFTATYGPLFWIHTLVSLVIILASVTLLIVELANASGIYREQIVATVVGFLIGIGFFLWESLAPIHPAFNLATVGVVGWCFVTLWGVFRVDLLETGQIARKTLVDSMTDPVLALDTDDRIVDANVRARDRLDVDTDVVGTPVTAALASYPPLLDALDSGESEREITLRTDGGRRHVRVKQSPVYHTRSRPARLGGHEVRLGRTVVIEDITERKKRERQLERQNERLDEFVSVVSHDLRNPLNVAVGHAELASQECDSDHLDEVMQAHDRMDTLIEDLLTLARSGRSIDEMDAVDLADVARDCWQNVETPGATLTVETVPVVVAERGRLQQLLENLFRNSVEHSSTDNRTESGDSVEHGSTSSRTESDDSVEHRSADGRPVAEGDTPEQDESVTITVGPVDDGFYVADDGPGIDADDREQVFDSGYSTDSDGTGLGLHIVERIAEEHGWAVRVTESAAGGARFEITGVDVA</sequence>
<dbReference type="SMART" id="SM00387">
    <property type="entry name" value="HATPase_c"/>
    <property type="match status" value="1"/>
</dbReference>
<name>A0ABD6CY17_9EURY</name>
<proteinExistence type="predicted"/>
<dbReference type="PROSITE" id="PS50109">
    <property type="entry name" value="HIS_KIN"/>
    <property type="match status" value="1"/>
</dbReference>
<evidence type="ECO:0000256" key="5">
    <source>
        <dbReference type="ARBA" id="ARBA00022777"/>
    </source>
</evidence>
<keyword evidence="8" id="KW-1133">Transmembrane helix</keyword>
<dbReference type="InterPro" id="IPR036097">
    <property type="entry name" value="HisK_dim/P_sf"/>
</dbReference>
<feature type="transmembrane region" description="Helical" evidence="8">
    <location>
        <begin position="6"/>
        <end position="27"/>
    </location>
</feature>
<dbReference type="PRINTS" id="PR00344">
    <property type="entry name" value="BCTRLSENSOR"/>
</dbReference>
<protein>
    <recommendedName>
        <fullName evidence="2">histidine kinase</fullName>
        <ecNumber evidence="2">2.7.13.3</ecNumber>
    </recommendedName>
</protein>
<dbReference type="CDD" id="cd00082">
    <property type="entry name" value="HisKA"/>
    <property type="match status" value="1"/>
</dbReference>
<dbReference type="Pfam" id="PF02518">
    <property type="entry name" value="HATPase_c"/>
    <property type="match status" value="1"/>
</dbReference>
<evidence type="ECO:0000256" key="2">
    <source>
        <dbReference type="ARBA" id="ARBA00012438"/>
    </source>
</evidence>
<dbReference type="InterPro" id="IPR004358">
    <property type="entry name" value="Sig_transdc_His_kin-like_C"/>
</dbReference>
<dbReference type="Pfam" id="PF16927">
    <property type="entry name" value="HisKA_7TM"/>
    <property type="match status" value="1"/>
</dbReference>
<dbReference type="Gene3D" id="1.10.287.130">
    <property type="match status" value="1"/>
</dbReference>
<evidence type="ECO:0000313" key="11">
    <source>
        <dbReference type="Proteomes" id="UP001597075"/>
    </source>
</evidence>
<evidence type="ECO:0000313" key="10">
    <source>
        <dbReference type="EMBL" id="MFD1633740.1"/>
    </source>
</evidence>
<keyword evidence="8" id="KW-0812">Transmembrane</keyword>
<feature type="transmembrane region" description="Helical" evidence="8">
    <location>
        <begin position="199"/>
        <end position="222"/>
    </location>
</feature>
<dbReference type="InterPro" id="IPR036890">
    <property type="entry name" value="HATPase_C_sf"/>
</dbReference>
<evidence type="ECO:0000259" key="9">
    <source>
        <dbReference type="PROSITE" id="PS50109"/>
    </source>
</evidence>
<keyword evidence="5 10" id="KW-0418">Kinase</keyword>
<evidence type="ECO:0000256" key="4">
    <source>
        <dbReference type="ARBA" id="ARBA00022679"/>
    </source>
</evidence>
<dbReference type="SUPFAM" id="SSF55785">
    <property type="entry name" value="PYP-like sensor domain (PAS domain)"/>
    <property type="match status" value="1"/>
</dbReference>
<dbReference type="SMART" id="SM00388">
    <property type="entry name" value="HisKA"/>
    <property type="match status" value="1"/>
</dbReference>
<dbReference type="InterPro" id="IPR003661">
    <property type="entry name" value="HisK_dim/P_dom"/>
</dbReference>
<dbReference type="InterPro" id="IPR031621">
    <property type="entry name" value="HisKA_7TM"/>
</dbReference>